<evidence type="ECO:0000256" key="4">
    <source>
        <dbReference type="ARBA" id="ARBA00023172"/>
    </source>
</evidence>
<dbReference type="Pfam" id="PF00589">
    <property type="entry name" value="Phage_integrase"/>
    <property type="match status" value="1"/>
</dbReference>
<dbReference type="InterPro" id="IPR002104">
    <property type="entry name" value="Integrase_catalytic"/>
</dbReference>
<sequence>MALYKRGEVWWMRFSYQGKQVRRSTEVTDKKLAKRIYDKVLGQIAEGKWFERTVGEDKTVKQLLERYLTDHSARNKASMTYRRDKSLANHLLASFGDLTLVQVRPAFLAEYKARRRKEEASPKTINSELTLLSHAFELAMKEWEWANHNPVKKVSREKVHNLIERWLTPEEEKRLLEASPTWLREIILFAIHTGLRQSEILNLQWDRVDLFRRTITLLEQKNRCKDTLPVNATALEILKARARVRSASTEYVFHNEAHHRRDARDLLRAFYPAMKKAKIERFRFHDLRHTFATRLVQAGVDLYTVQKLGRWKTISMVMRYAHHHPESLRAGIEVLDQDRMGPSTKLAQTAGSPGVEGSATF</sequence>
<dbReference type="PANTHER" id="PTHR30349:SF64">
    <property type="entry name" value="PROPHAGE INTEGRASE INTD-RELATED"/>
    <property type="match status" value="1"/>
</dbReference>
<dbReference type="PROSITE" id="PS51900">
    <property type="entry name" value="CB"/>
    <property type="match status" value="1"/>
</dbReference>
<dbReference type="SUPFAM" id="SSF56349">
    <property type="entry name" value="DNA breaking-rejoining enzymes"/>
    <property type="match status" value="1"/>
</dbReference>
<accession>A0AA86MW96</accession>
<evidence type="ECO:0000256" key="5">
    <source>
        <dbReference type="PROSITE-ProRule" id="PRU01248"/>
    </source>
</evidence>
<dbReference type="GO" id="GO:0015074">
    <property type="term" value="P:DNA integration"/>
    <property type="evidence" value="ECO:0007669"/>
    <property type="project" value="UniProtKB-KW"/>
</dbReference>
<feature type="domain" description="Core-binding (CB)" evidence="7">
    <location>
        <begin position="58"/>
        <end position="140"/>
    </location>
</feature>
<name>A0AA86MW96_9BACT</name>
<dbReference type="GO" id="GO:0003677">
    <property type="term" value="F:DNA binding"/>
    <property type="evidence" value="ECO:0007669"/>
    <property type="project" value="UniProtKB-UniRule"/>
</dbReference>
<evidence type="ECO:0000256" key="3">
    <source>
        <dbReference type="ARBA" id="ARBA00023125"/>
    </source>
</evidence>
<keyword evidence="3 5" id="KW-0238">DNA-binding</keyword>
<dbReference type="InterPro" id="IPR057084">
    <property type="entry name" value="Int_N"/>
</dbReference>
<evidence type="ECO:0000313" key="8">
    <source>
        <dbReference type="EMBL" id="CAI4030240.1"/>
    </source>
</evidence>
<reference evidence="8" key="1">
    <citation type="submission" date="2022-10" db="EMBL/GenBank/DDBJ databases">
        <authorList>
            <person name="Koch H."/>
        </authorList>
    </citation>
    <scope>NUCLEOTIDE SEQUENCE</scope>
    <source>
        <strain evidence="8">DNF</strain>
    </source>
</reference>
<dbReference type="GO" id="GO:0006310">
    <property type="term" value="P:DNA recombination"/>
    <property type="evidence" value="ECO:0007669"/>
    <property type="project" value="UniProtKB-KW"/>
</dbReference>
<dbReference type="InterPro" id="IPR013762">
    <property type="entry name" value="Integrase-like_cat_sf"/>
</dbReference>
<dbReference type="RefSeq" id="WP_289267237.1">
    <property type="nucleotide sequence ID" value="NZ_OX365700.1"/>
</dbReference>
<dbReference type="Gene3D" id="1.10.443.10">
    <property type="entry name" value="Intergrase catalytic core"/>
    <property type="match status" value="1"/>
</dbReference>
<feature type="domain" description="Tyr recombinase" evidence="6">
    <location>
        <begin position="162"/>
        <end position="333"/>
    </location>
</feature>
<proteinExistence type="inferred from homology"/>
<dbReference type="AlphaFoldDB" id="A0AA86MW96"/>
<dbReference type="InterPro" id="IPR050090">
    <property type="entry name" value="Tyrosine_recombinase_XerCD"/>
</dbReference>
<dbReference type="KEGG" id="nti:DNFV4_00668"/>
<dbReference type="PROSITE" id="PS51898">
    <property type="entry name" value="TYR_RECOMBINASE"/>
    <property type="match status" value="1"/>
</dbReference>
<protein>
    <submittedName>
        <fullName evidence="8">Site-specific integrase</fullName>
    </submittedName>
</protein>
<evidence type="ECO:0000259" key="7">
    <source>
        <dbReference type="PROSITE" id="PS51900"/>
    </source>
</evidence>
<evidence type="ECO:0000259" key="6">
    <source>
        <dbReference type="PROSITE" id="PS51898"/>
    </source>
</evidence>
<dbReference type="InterPro" id="IPR044068">
    <property type="entry name" value="CB"/>
</dbReference>
<dbReference type="EMBL" id="OX365700">
    <property type="protein sequence ID" value="CAI4030240.1"/>
    <property type="molecule type" value="Genomic_DNA"/>
</dbReference>
<evidence type="ECO:0000256" key="2">
    <source>
        <dbReference type="ARBA" id="ARBA00022908"/>
    </source>
</evidence>
<keyword evidence="4" id="KW-0233">DNA recombination</keyword>
<dbReference type="CDD" id="cd00796">
    <property type="entry name" value="INT_Rci_Hp1_C"/>
    <property type="match status" value="1"/>
</dbReference>
<keyword evidence="2" id="KW-0229">DNA integration</keyword>
<gene>
    <name evidence="8" type="ORF">DNFV4_00668</name>
</gene>
<comment type="similarity">
    <text evidence="1">Belongs to the 'phage' integrase family.</text>
</comment>
<dbReference type="Gene3D" id="1.10.150.130">
    <property type="match status" value="1"/>
</dbReference>
<dbReference type="Pfam" id="PF24624">
    <property type="entry name" value="Int_N"/>
    <property type="match status" value="1"/>
</dbReference>
<dbReference type="InterPro" id="IPR010998">
    <property type="entry name" value="Integrase_recombinase_N"/>
</dbReference>
<dbReference type="Proteomes" id="UP001179121">
    <property type="component" value="Chromosome"/>
</dbReference>
<evidence type="ECO:0000256" key="1">
    <source>
        <dbReference type="ARBA" id="ARBA00008857"/>
    </source>
</evidence>
<organism evidence="8 9">
    <name type="scientific">Nitrospira tepida</name>
    <dbReference type="NCBI Taxonomy" id="2973512"/>
    <lineage>
        <taxon>Bacteria</taxon>
        <taxon>Pseudomonadati</taxon>
        <taxon>Nitrospirota</taxon>
        <taxon>Nitrospiria</taxon>
        <taxon>Nitrospirales</taxon>
        <taxon>Nitrospiraceae</taxon>
        <taxon>Nitrospira</taxon>
    </lineage>
</organism>
<keyword evidence="9" id="KW-1185">Reference proteome</keyword>
<dbReference type="InterPro" id="IPR011010">
    <property type="entry name" value="DNA_brk_join_enz"/>
</dbReference>
<dbReference type="PANTHER" id="PTHR30349">
    <property type="entry name" value="PHAGE INTEGRASE-RELATED"/>
    <property type="match status" value="1"/>
</dbReference>
<evidence type="ECO:0000313" key="9">
    <source>
        <dbReference type="Proteomes" id="UP001179121"/>
    </source>
</evidence>